<keyword evidence="3" id="KW-1185">Reference proteome</keyword>
<evidence type="ECO:0000256" key="1">
    <source>
        <dbReference type="SAM" id="MobiDB-lite"/>
    </source>
</evidence>
<feature type="region of interest" description="Disordered" evidence="1">
    <location>
        <begin position="98"/>
        <end position="122"/>
    </location>
</feature>
<dbReference type="EMBL" id="JACKSJ010000162">
    <property type="protein sequence ID" value="MCV7172104.1"/>
    <property type="molecule type" value="Genomic_DNA"/>
</dbReference>
<dbReference type="Proteomes" id="UP001140293">
    <property type="component" value="Unassembled WGS sequence"/>
</dbReference>
<feature type="non-terminal residue" evidence="2">
    <location>
        <position position="184"/>
    </location>
</feature>
<organism evidence="2 3">
    <name type="scientific">[Mycobacterium] manitobense</name>
    <dbReference type="NCBI Taxonomy" id="190147"/>
    <lineage>
        <taxon>Bacteria</taxon>
        <taxon>Bacillati</taxon>
        <taxon>Actinomycetota</taxon>
        <taxon>Actinomycetes</taxon>
        <taxon>Mycobacteriales</taxon>
        <taxon>Mycobacteriaceae</taxon>
        <taxon>Mycolicibacterium</taxon>
    </lineage>
</organism>
<reference evidence="2" key="2">
    <citation type="journal article" date="2022" name="BMC Genomics">
        <title>Comparative genome analysis of mycobacteria focusing on tRNA and non-coding RNA.</title>
        <authorList>
            <person name="Behra P.R.K."/>
            <person name="Pettersson B.M.F."/>
            <person name="Ramesh M."/>
            <person name="Das S."/>
            <person name="Dasgupta S."/>
            <person name="Kirsebom L.A."/>
        </authorList>
    </citation>
    <scope>NUCLEOTIDE SEQUENCE</scope>
    <source>
        <strain evidence="2">DSM 44615</strain>
    </source>
</reference>
<proteinExistence type="predicted"/>
<reference evidence="2" key="1">
    <citation type="submission" date="2020-07" db="EMBL/GenBank/DDBJ databases">
        <authorList>
            <person name="Pettersson B.M.F."/>
            <person name="Behra P.R.K."/>
            <person name="Ramesh M."/>
            <person name="Das S."/>
            <person name="Dasgupta S."/>
            <person name="Kirsebom L.A."/>
        </authorList>
    </citation>
    <scope>NUCLEOTIDE SEQUENCE</scope>
    <source>
        <strain evidence="2">DSM 44615</strain>
    </source>
</reference>
<dbReference type="GO" id="GO:0009306">
    <property type="term" value="P:protein secretion"/>
    <property type="evidence" value="ECO:0007669"/>
    <property type="project" value="InterPro"/>
</dbReference>
<dbReference type="Pfam" id="PF10824">
    <property type="entry name" value="T7SS_ESX_EspC"/>
    <property type="match status" value="1"/>
</dbReference>
<evidence type="ECO:0008006" key="4">
    <source>
        <dbReference type="Google" id="ProtNLM"/>
    </source>
</evidence>
<sequence>MSGSLSVQLGSLRTYSQQHGDVADAVSQVSANTPDISAVSTTYGNIASGVTTALGDLLGARGGALTSTTSKAQQLAEGLLKSAGLYEQGDQQGAEAINAAAGSAGSPSSANSASSGAGQMLSQLSQQAGQQVSQLAQTAGQAVAGLGQIPAQVLQGVQGIVETATGAGAQTAAAATGPAGGEAA</sequence>
<evidence type="ECO:0000313" key="3">
    <source>
        <dbReference type="Proteomes" id="UP001140293"/>
    </source>
</evidence>
<comment type="caution">
    <text evidence="2">The sequence shown here is derived from an EMBL/GenBank/DDBJ whole genome shotgun (WGS) entry which is preliminary data.</text>
</comment>
<gene>
    <name evidence="2" type="ORF">H7I41_19495</name>
</gene>
<dbReference type="AlphaFoldDB" id="A0A9X2YQN1"/>
<evidence type="ECO:0000313" key="2">
    <source>
        <dbReference type="EMBL" id="MCV7172104.1"/>
    </source>
</evidence>
<protein>
    <recommendedName>
        <fullName evidence="4">ESX-1 secretion-associated protein</fullName>
    </recommendedName>
</protein>
<accession>A0A9X2YQN1</accession>
<name>A0A9X2YQN1_9MYCO</name>
<dbReference type="RefSeq" id="WP_264014283.1">
    <property type="nucleotide sequence ID" value="NZ_JACKSJ010000162.1"/>
</dbReference>
<dbReference type="InterPro" id="IPR022536">
    <property type="entry name" value="EspC"/>
</dbReference>